<dbReference type="AlphaFoldDB" id="A0A1G2CLV4"/>
<feature type="signal peptide" evidence="1">
    <location>
        <begin position="1"/>
        <end position="39"/>
    </location>
</feature>
<name>A0A1G2CLV4_9BACT</name>
<evidence type="ECO:0000259" key="2">
    <source>
        <dbReference type="Pfam" id="PF01471"/>
    </source>
</evidence>
<organism evidence="3 4">
    <name type="scientific">Candidatus Liptonbacteria bacterium RIFCSPLOWO2_01_FULL_53_13</name>
    <dbReference type="NCBI Taxonomy" id="1798651"/>
    <lineage>
        <taxon>Bacteria</taxon>
        <taxon>Candidatus Liptoniibacteriota</taxon>
    </lineage>
</organism>
<feature type="chain" id="PRO_5009582354" description="Peptidoglycan binding-like domain-containing protein" evidence="1">
    <location>
        <begin position="40"/>
        <end position="307"/>
    </location>
</feature>
<comment type="caution">
    <text evidence="3">The sequence shown here is derived from an EMBL/GenBank/DDBJ whole genome shotgun (WGS) entry which is preliminary data.</text>
</comment>
<accession>A0A1G2CLV4</accession>
<evidence type="ECO:0000313" key="3">
    <source>
        <dbReference type="EMBL" id="OGZ02339.1"/>
    </source>
</evidence>
<protein>
    <recommendedName>
        <fullName evidence="2">Peptidoglycan binding-like domain-containing protein</fullName>
    </recommendedName>
</protein>
<gene>
    <name evidence="3" type="ORF">A2946_02485</name>
</gene>
<proteinExistence type="predicted"/>
<dbReference type="InterPro" id="IPR036365">
    <property type="entry name" value="PGBD-like_sf"/>
</dbReference>
<dbReference type="EMBL" id="MHLB01000016">
    <property type="protein sequence ID" value="OGZ02339.1"/>
    <property type="molecule type" value="Genomic_DNA"/>
</dbReference>
<dbReference type="SUPFAM" id="SSF47090">
    <property type="entry name" value="PGBD-like"/>
    <property type="match status" value="1"/>
</dbReference>
<reference evidence="3 4" key="1">
    <citation type="journal article" date="2016" name="Nat. Commun.">
        <title>Thousands of microbial genomes shed light on interconnected biogeochemical processes in an aquifer system.</title>
        <authorList>
            <person name="Anantharaman K."/>
            <person name="Brown C.T."/>
            <person name="Hug L.A."/>
            <person name="Sharon I."/>
            <person name="Castelle C.J."/>
            <person name="Probst A.J."/>
            <person name="Thomas B.C."/>
            <person name="Singh A."/>
            <person name="Wilkins M.J."/>
            <person name="Karaoz U."/>
            <person name="Brodie E.L."/>
            <person name="Williams K.H."/>
            <person name="Hubbard S.S."/>
            <person name="Banfield J.F."/>
        </authorList>
    </citation>
    <scope>NUCLEOTIDE SEQUENCE [LARGE SCALE GENOMIC DNA]</scope>
</reference>
<dbReference type="InterPro" id="IPR002477">
    <property type="entry name" value="Peptidoglycan-bd-like"/>
</dbReference>
<dbReference type="InterPro" id="IPR036366">
    <property type="entry name" value="PGBDSf"/>
</dbReference>
<evidence type="ECO:0000256" key="1">
    <source>
        <dbReference type="SAM" id="SignalP"/>
    </source>
</evidence>
<dbReference type="Pfam" id="PF01471">
    <property type="entry name" value="PG_binding_1"/>
    <property type="match status" value="1"/>
</dbReference>
<sequence>MDYSTLSLKLFSERRGEVPAVVAIVFALALLFSSSAAHAADLSFPVDTTLTLTDPAISVTVLNGSTANSLTVGVGTIAVTVPGGSGFSFTSASRGFTASGQTAVVSITCSAAQVAVVDVPATNSQAQTVTFTPTAAACTPTGGVSTGGSIVSGGGGGGGGGGYTPPITTTTATTTATTAAPAAGSNAALQNQIAALLAQLRALQARVLSMGGTVPSLGTGVTGVAHVFAKTLSLGTENAEVTFLQQALKALGTDIYPEGKVTGYFGSLTKRAVQRFQLKYGITTAADSAYGLVGPKTRAKLNALSGS</sequence>
<feature type="domain" description="Peptidoglycan binding-like" evidence="2">
    <location>
        <begin position="238"/>
        <end position="301"/>
    </location>
</feature>
<evidence type="ECO:0000313" key="4">
    <source>
        <dbReference type="Proteomes" id="UP000178348"/>
    </source>
</evidence>
<keyword evidence="1" id="KW-0732">Signal</keyword>
<dbReference type="Proteomes" id="UP000178348">
    <property type="component" value="Unassembled WGS sequence"/>
</dbReference>
<dbReference type="Gene3D" id="1.10.101.10">
    <property type="entry name" value="PGBD-like superfamily/PGBD"/>
    <property type="match status" value="1"/>
</dbReference>